<dbReference type="PANTHER" id="PTHR43014">
    <property type="entry name" value="MERCURIC REDUCTASE"/>
    <property type="match status" value="1"/>
</dbReference>
<evidence type="ECO:0000256" key="9">
    <source>
        <dbReference type="PIRSR" id="PIRSR000350-3"/>
    </source>
</evidence>
<reference evidence="14" key="1">
    <citation type="submission" date="2019-10" db="EMBL/GenBank/DDBJ databases">
        <title>Lactobacillus agilis SY212 Whole Genome Sequencing Project.</title>
        <authorList>
            <person name="Suzuki S."/>
            <person name="Endo A."/>
            <person name="Maeno S."/>
            <person name="Shiwa Y."/>
            <person name="Matsutani M."/>
            <person name="Kajikawa A."/>
        </authorList>
    </citation>
    <scope>NUCLEOTIDE SEQUENCE</scope>
    <source>
        <strain evidence="14">SY212</strain>
    </source>
</reference>
<keyword evidence="9" id="KW-0547">Nucleotide-binding</keyword>
<keyword evidence="7 11" id="KW-0676">Redox-active center</keyword>
<dbReference type="Pfam" id="PF07992">
    <property type="entry name" value="Pyr_redox_2"/>
    <property type="match status" value="1"/>
</dbReference>
<dbReference type="Gene3D" id="3.50.50.60">
    <property type="entry name" value="FAD/NAD(P)-binding domain"/>
    <property type="match status" value="2"/>
</dbReference>
<comment type="cofactor">
    <cofactor evidence="9">
        <name>FAD</name>
        <dbReference type="ChEBI" id="CHEBI:57692"/>
    </cofactor>
    <text evidence="9">Binds 1 FAD per subunit.</text>
</comment>
<dbReference type="GO" id="GO:0016668">
    <property type="term" value="F:oxidoreductase activity, acting on a sulfur group of donors, NAD(P) as acceptor"/>
    <property type="evidence" value="ECO:0007669"/>
    <property type="project" value="InterPro"/>
</dbReference>
<keyword evidence="4" id="KW-0521">NADP</keyword>
<dbReference type="InterPro" id="IPR016156">
    <property type="entry name" value="FAD/NAD-linked_Rdtase_dimer_sf"/>
</dbReference>
<proteinExistence type="inferred from homology"/>
<name>A0A6F9XPF0_9LACO</name>
<dbReference type="AlphaFoldDB" id="A0A6F9XPF0"/>
<dbReference type="InterPro" id="IPR004099">
    <property type="entry name" value="Pyr_nucl-diS_OxRdtase_dimer"/>
</dbReference>
<dbReference type="Pfam" id="PF02852">
    <property type="entry name" value="Pyr_redox_dim"/>
    <property type="match status" value="1"/>
</dbReference>
<dbReference type="SUPFAM" id="SSF51905">
    <property type="entry name" value="FAD/NAD(P)-binding domain"/>
    <property type="match status" value="1"/>
</dbReference>
<dbReference type="InterPro" id="IPR023753">
    <property type="entry name" value="FAD/NAD-binding_dom"/>
</dbReference>
<evidence type="ECO:0000256" key="2">
    <source>
        <dbReference type="ARBA" id="ARBA00022630"/>
    </source>
</evidence>
<evidence type="ECO:0000256" key="6">
    <source>
        <dbReference type="ARBA" id="ARBA00023157"/>
    </source>
</evidence>
<dbReference type="InterPro" id="IPR036188">
    <property type="entry name" value="FAD/NAD-bd_sf"/>
</dbReference>
<evidence type="ECO:0000256" key="7">
    <source>
        <dbReference type="ARBA" id="ARBA00023284"/>
    </source>
</evidence>
<evidence type="ECO:0000259" key="12">
    <source>
        <dbReference type="Pfam" id="PF02852"/>
    </source>
</evidence>
<evidence type="ECO:0000259" key="13">
    <source>
        <dbReference type="Pfam" id="PF07992"/>
    </source>
</evidence>
<accession>A0A6F9XPF0</accession>
<evidence type="ECO:0000313" key="14">
    <source>
        <dbReference type="EMBL" id="GET07058.1"/>
    </source>
</evidence>
<dbReference type="InterPro" id="IPR001100">
    <property type="entry name" value="Pyr_nuc-diS_OxRdtase"/>
</dbReference>
<organism evidence="14">
    <name type="scientific">Ligilactobacillus agilis</name>
    <dbReference type="NCBI Taxonomy" id="1601"/>
    <lineage>
        <taxon>Bacteria</taxon>
        <taxon>Bacillati</taxon>
        <taxon>Bacillota</taxon>
        <taxon>Bacilli</taxon>
        <taxon>Lactobacillales</taxon>
        <taxon>Lactobacillaceae</taxon>
        <taxon>Ligilactobacillus</taxon>
    </lineage>
</organism>
<feature type="binding site" evidence="9">
    <location>
        <begin position="166"/>
        <end position="173"/>
    </location>
    <ligand>
        <name>NAD(+)</name>
        <dbReference type="ChEBI" id="CHEBI:57540"/>
    </ligand>
</feature>
<keyword evidence="6" id="KW-1015">Disulfide bond</keyword>
<evidence type="ECO:0000256" key="11">
    <source>
        <dbReference type="RuleBase" id="RU003691"/>
    </source>
</evidence>
<evidence type="ECO:0000256" key="5">
    <source>
        <dbReference type="ARBA" id="ARBA00023002"/>
    </source>
</evidence>
<dbReference type="PIRSF" id="PIRSF000350">
    <property type="entry name" value="Mercury_reductase_MerA"/>
    <property type="match status" value="1"/>
</dbReference>
<evidence type="ECO:0000256" key="1">
    <source>
        <dbReference type="ARBA" id="ARBA00007532"/>
    </source>
</evidence>
<dbReference type="SUPFAM" id="SSF55424">
    <property type="entry name" value="FAD/NAD-linked reductases, dimerisation (C-terminal) domain"/>
    <property type="match status" value="1"/>
</dbReference>
<dbReference type="FunFam" id="3.30.390.30:FF:000001">
    <property type="entry name" value="Dihydrolipoyl dehydrogenase"/>
    <property type="match status" value="1"/>
</dbReference>
<dbReference type="GO" id="GO:0050660">
    <property type="term" value="F:flavin adenine dinucleotide binding"/>
    <property type="evidence" value="ECO:0007669"/>
    <property type="project" value="TreeGrafter"/>
</dbReference>
<evidence type="ECO:0000256" key="4">
    <source>
        <dbReference type="ARBA" id="ARBA00022857"/>
    </source>
</evidence>
<feature type="domain" description="Pyridine nucleotide-disulphide oxidoreductase dimerisation" evidence="12">
    <location>
        <begin position="330"/>
        <end position="437"/>
    </location>
</feature>
<keyword evidence="2 11" id="KW-0285">Flavoprotein</keyword>
<keyword evidence="9" id="KW-0520">NAD</keyword>
<feature type="active site" description="Proton acceptor" evidence="8">
    <location>
        <position position="428"/>
    </location>
</feature>
<comment type="similarity">
    <text evidence="1 11">Belongs to the class-I pyridine nucleotide-disulfide oxidoreductase family.</text>
</comment>
<feature type="binding site" evidence="9">
    <location>
        <position position="253"/>
    </location>
    <ligand>
        <name>NAD(+)</name>
        <dbReference type="ChEBI" id="CHEBI:57540"/>
    </ligand>
</feature>
<dbReference type="InterPro" id="IPR012999">
    <property type="entry name" value="Pyr_OxRdtase_I_AS"/>
</dbReference>
<dbReference type="PROSITE" id="PS00076">
    <property type="entry name" value="PYRIDINE_REDOX_1"/>
    <property type="match status" value="1"/>
</dbReference>
<dbReference type="PANTHER" id="PTHR43014:SF4">
    <property type="entry name" value="PYRIDINE NUCLEOTIDE-DISULFIDE OXIDOREDUCTASE RCLA-RELATED"/>
    <property type="match status" value="1"/>
</dbReference>
<dbReference type="Proteomes" id="UP000494265">
    <property type="component" value="Unassembled WGS sequence"/>
</dbReference>
<feature type="binding site" evidence="9">
    <location>
        <position position="52"/>
    </location>
    <ligand>
        <name>FAD</name>
        <dbReference type="ChEBI" id="CHEBI:57692"/>
    </ligand>
</feature>
<evidence type="ECO:0000256" key="3">
    <source>
        <dbReference type="ARBA" id="ARBA00022827"/>
    </source>
</evidence>
<protein>
    <submittedName>
        <fullName evidence="14">Pyridine nucleotide-disulfide oxidoreductase</fullName>
    </submittedName>
</protein>
<keyword evidence="3 9" id="KW-0274">FAD</keyword>
<dbReference type="RefSeq" id="WP_172585225.1">
    <property type="nucleotide sequence ID" value="NZ_BLAM01000205.1"/>
</dbReference>
<evidence type="ECO:0000256" key="10">
    <source>
        <dbReference type="PIRSR" id="PIRSR000350-4"/>
    </source>
</evidence>
<feature type="domain" description="FAD/NAD(P)-binding" evidence="13">
    <location>
        <begin position="5"/>
        <end position="304"/>
    </location>
</feature>
<comment type="caution">
    <text evidence="14">The sequence shown here is derived from an EMBL/GenBank/DDBJ whole genome shotgun (WGS) entry which is preliminary data.</text>
</comment>
<dbReference type="PRINTS" id="PR00411">
    <property type="entry name" value="PNDRDTASEI"/>
</dbReference>
<dbReference type="GO" id="GO:0003955">
    <property type="term" value="F:NAD(P)H dehydrogenase (quinone) activity"/>
    <property type="evidence" value="ECO:0007669"/>
    <property type="project" value="TreeGrafter"/>
</dbReference>
<dbReference type="Gene3D" id="3.30.390.30">
    <property type="match status" value="1"/>
</dbReference>
<feature type="binding site" evidence="9">
    <location>
        <position position="294"/>
    </location>
    <ligand>
        <name>FAD</name>
        <dbReference type="ChEBI" id="CHEBI:57692"/>
    </ligand>
</feature>
<sequence length="440" mass="47949">MKVYQNIVVGFGKGGKTLAKTLANNGQEVLVIEASAQMYGGTCINVGCLPSKNLIINGQAGLSFEEASRQKRALTEKLRLKNYHMIADLPTATILTGQAKFISNYELEVTKLDGSRERVRGERIFINTGATPVVPKVAGLNLSDRIVTSKEAMDWTEKPTKLIIIGAGYIGLEFASMFNSYGTEVTVIDSGKQILKKEDDDVSQLVTADLKASGIDFKLDVKLEKVEEVVGGVELFLSNGEVLRAPKVLVATGRKPNTANLGLENTDIILTDKGAIRVDEYLRTNVENIWALGDVNGGPQFTYISLDDFRIVKDQLFGNGQKSLKDRLLVPYTAFITPPLSSVGLKEKEVAQLGYDYQILKLPVNGIPKAHVAGDSRGLFKIIVSKESNQILGATLYGLESHEVINLITLAMKAGLPYQELGQLIYTHPTMSESLNDLLG</sequence>
<keyword evidence="5 11" id="KW-0560">Oxidoreductase</keyword>
<dbReference type="EMBL" id="BLAM01000205">
    <property type="protein sequence ID" value="GET07058.1"/>
    <property type="molecule type" value="Genomic_DNA"/>
</dbReference>
<evidence type="ECO:0000256" key="8">
    <source>
        <dbReference type="PIRSR" id="PIRSR000350-2"/>
    </source>
</evidence>
<feature type="disulfide bond" description="Redox-active" evidence="10">
    <location>
        <begin position="43"/>
        <end position="48"/>
    </location>
</feature>
<gene>
    <name evidence="14" type="ORF">SY212_20880</name>
</gene>
<dbReference type="PRINTS" id="PR00368">
    <property type="entry name" value="FADPNR"/>
</dbReference>